<gene>
    <name evidence="1" type="ORF">Ldro_0656</name>
</gene>
<dbReference type="EMBL" id="LNXY01000006">
    <property type="protein sequence ID" value="KTC91822.1"/>
    <property type="molecule type" value="Genomic_DNA"/>
</dbReference>
<reference evidence="1 2" key="1">
    <citation type="submission" date="2015-11" db="EMBL/GenBank/DDBJ databases">
        <title>Genomic analysis of 38 Legionella species identifies large and diverse effector repertoires.</title>
        <authorList>
            <person name="Burstein D."/>
            <person name="Amaro F."/>
            <person name="Zusman T."/>
            <person name="Lifshitz Z."/>
            <person name="Cohen O."/>
            <person name="Gilbert J.A."/>
            <person name="Pupko T."/>
            <person name="Shuman H.A."/>
            <person name="Segal G."/>
        </authorList>
    </citation>
    <scope>NUCLEOTIDE SEQUENCE [LARGE SCALE GENOMIC DNA]</scope>
    <source>
        <strain evidence="1 2">ATCC 700990</strain>
    </source>
</reference>
<name>A0A0W0T877_9GAMM</name>
<dbReference type="Proteomes" id="UP000054736">
    <property type="component" value="Unassembled WGS sequence"/>
</dbReference>
<protein>
    <submittedName>
        <fullName evidence="1">Uncharacterized protein</fullName>
    </submittedName>
</protein>
<dbReference type="PATRIC" id="fig|1212489.4.peg.682"/>
<sequence length="231" mass="26551">MFQFSFLAWFKVTLFLPLLFLYSLVYGYSSIELFFSNNTDVIQINEAYSRLVSASQKKMHEQVIAILQRNHIEQGTFKDALGMYQITTCDISADNSSRFISSSQQPLSKKVIFSLSRELVTKLNQESIAVFFPNNDFPVSDTTLHFTTVQPTIVEALNLIKQQLPINFSQAFSMYLDNECEDFDTIKVVAIEWLGQRVNADLIRQAFPQEIIHSRHGEAYMVYRDGSKKSL</sequence>
<evidence type="ECO:0000313" key="1">
    <source>
        <dbReference type="EMBL" id="KTC91822.1"/>
    </source>
</evidence>
<dbReference type="OrthoDB" id="5646284at2"/>
<dbReference type="RefSeq" id="WP_131764370.1">
    <property type="nucleotide sequence ID" value="NZ_CAAAIU010000009.1"/>
</dbReference>
<dbReference type="STRING" id="1212489.Ldro_0656"/>
<organism evidence="1 2">
    <name type="scientific">Legionella drozanskii LLAP-1</name>
    <dbReference type="NCBI Taxonomy" id="1212489"/>
    <lineage>
        <taxon>Bacteria</taxon>
        <taxon>Pseudomonadati</taxon>
        <taxon>Pseudomonadota</taxon>
        <taxon>Gammaproteobacteria</taxon>
        <taxon>Legionellales</taxon>
        <taxon>Legionellaceae</taxon>
        <taxon>Legionella</taxon>
    </lineage>
</organism>
<keyword evidence="2" id="KW-1185">Reference proteome</keyword>
<dbReference type="AlphaFoldDB" id="A0A0W0T877"/>
<evidence type="ECO:0000313" key="2">
    <source>
        <dbReference type="Proteomes" id="UP000054736"/>
    </source>
</evidence>
<comment type="caution">
    <text evidence="1">The sequence shown here is derived from an EMBL/GenBank/DDBJ whole genome shotgun (WGS) entry which is preliminary data.</text>
</comment>
<proteinExistence type="predicted"/>
<accession>A0A0W0T877</accession>